<evidence type="ECO:0008006" key="13">
    <source>
        <dbReference type="Google" id="ProtNLM"/>
    </source>
</evidence>
<dbReference type="InterPro" id="IPR058922">
    <property type="entry name" value="WHD_DRP"/>
</dbReference>
<dbReference type="InterPro" id="IPR036388">
    <property type="entry name" value="WH-like_DNA-bd_sf"/>
</dbReference>
<evidence type="ECO:0000256" key="5">
    <source>
        <dbReference type="ARBA" id="ARBA00022840"/>
    </source>
</evidence>
<gene>
    <name evidence="11" type="ORF">VitviT2T_030578</name>
</gene>
<name>A0ABY9E3F0_VITVI</name>
<evidence type="ECO:0000313" key="12">
    <source>
        <dbReference type="Proteomes" id="UP001227230"/>
    </source>
</evidence>
<dbReference type="Gene3D" id="1.10.10.10">
    <property type="entry name" value="Winged helix-like DNA-binding domain superfamily/Winged helix DNA-binding domain"/>
    <property type="match status" value="1"/>
</dbReference>
<keyword evidence="4" id="KW-0611">Plant defense</keyword>
<feature type="domain" description="R13L1/DRL21-like LRR repeat region" evidence="10">
    <location>
        <begin position="670"/>
        <end position="800"/>
    </location>
</feature>
<dbReference type="InterPro" id="IPR038005">
    <property type="entry name" value="RX-like_CC"/>
</dbReference>
<evidence type="ECO:0000256" key="2">
    <source>
        <dbReference type="ARBA" id="ARBA00022737"/>
    </source>
</evidence>
<dbReference type="InterPro" id="IPR055414">
    <property type="entry name" value="LRR_R13L4/SHOC2-like"/>
</dbReference>
<proteinExistence type="predicted"/>
<dbReference type="Pfam" id="PF23559">
    <property type="entry name" value="WHD_DRP"/>
    <property type="match status" value="1"/>
</dbReference>
<protein>
    <recommendedName>
        <fullName evidence="13">Disease resistance protein RGA3</fullName>
    </recommendedName>
</protein>
<dbReference type="PANTHER" id="PTHR36766">
    <property type="entry name" value="PLANT BROAD-SPECTRUM MILDEW RESISTANCE PROTEIN RPW8"/>
    <property type="match status" value="1"/>
</dbReference>
<dbReference type="Pfam" id="PF23598">
    <property type="entry name" value="LRR_14"/>
    <property type="match status" value="1"/>
</dbReference>
<feature type="domain" description="Disease resistance R13L4/SHOC-2-like LRR" evidence="9">
    <location>
        <begin position="956"/>
        <end position="1088"/>
    </location>
</feature>
<dbReference type="InterPro" id="IPR032675">
    <property type="entry name" value="LRR_dom_sf"/>
</dbReference>
<dbReference type="SUPFAM" id="SSF52058">
    <property type="entry name" value="L domain-like"/>
    <property type="match status" value="2"/>
</dbReference>
<feature type="domain" description="Disease resistance N-terminal" evidence="7">
    <location>
        <begin position="12"/>
        <end position="91"/>
    </location>
</feature>
<evidence type="ECO:0000256" key="1">
    <source>
        <dbReference type="ARBA" id="ARBA00022614"/>
    </source>
</evidence>
<dbReference type="PRINTS" id="PR00364">
    <property type="entry name" value="DISEASERSIST"/>
</dbReference>
<evidence type="ECO:0000259" key="9">
    <source>
        <dbReference type="Pfam" id="PF23598"/>
    </source>
</evidence>
<dbReference type="CDD" id="cd14798">
    <property type="entry name" value="RX-CC_like"/>
    <property type="match status" value="1"/>
</dbReference>
<dbReference type="SUPFAM" id="SSF52540">
    <property type="entry name" value="P-loop containing nucleoside triphosphate hydrolases"/>
    <property type="match status" value="1"/>
</dbReference>
<evidence type="ECO:0000313" key="11">
    <source>
        <dbReference type="EMBL" id="WKA13260.1"/>
    </source>
</evidence>
<accession>A0ABY9E3F0</accession>
<dbReference type="Gene3D" id="1.20.5.4130">
    <property type="match status" value="1"/>
</dbReference>
<dbReference type="Gene3D" id="1.10.8.430">
    <property type="entry name" value="Helical domain of apoptotic protease-activating factors"/>
    <property type="match status" value="1"/>
</dbReference>
<keyword evidence="2" id="KW-0677">Repeat</keyword>
<dbReference type="PROSITE" id="PS51450">
    <property type="entry name" value="LRR"/>
    <property type="match status" value="1"/>
</dbReference>
<evidence type="ECO:0000259" key="10">
    <source>
        <dbReference type="Pfam" id="PF25019"/>
    </source>
</evidence>
<keyword evidence="1" id="KW-0433">Leucine-rich repeat</keyword>
<feature type="domain" description="Disease resistance protein winged helix" evidence="8">
    <location>
        <begin position="425"/>
        <end position="490"/>
    </location>
</feature>
<dbReference type="InterPro" id="IPR027417">
    <property type="entry name" value="P-loop_NTPase"/>
</dbReference>
<dbReference type="Pfam" id="PF00931">
    <property type="entry name" value="NB-ARC"/>
    <property type="match status" value="1"/>
</dbReference>
<keyword evidence="3" id="KW-0547">Nucleotide-binding</keyword>
<keyword evidence="12" id="KW-1185">Reference proteome</keyword>
<dbReference type="InterPro" id="IPR056789">
    <property type="entry name" value="LRR_R13L1-DRL21"/>
</dbReference>
<dbReference type="Pfam" id="PF18052">
    <property type="entry name" value="Rx_N"/>
    <property type="match status" value="1"/>
</dbReference>
<dbReference type="InterPro" id="IPR042197">
    <property type="entry name" value="Apaf_helical"/>
</dbReference>
<organism evidence="11 12">
    <name type="scientific">Vitis vinifera</name>
    <name type="common">Grape</name>
    <dbReference type="NCBI Taxonomy" id="29760"/>
    <lineage>
        <taxon>Eukaryota</taxon>
        <taxon>Viridiplantae</taxon>
        <taxon>Streptophyta</taxon>
        <taxon>Embryophyta</taxon>
        <taxon>Tracheophyta</taxon>
        <taxon>Spermatophyta</taxon>
        <taxon>Magnoliopsida</taxon>
        <taxon>eudicotyledons</taxon>
        <taxon>Gunneridae</taxon>
        <taxon>Pentapetalae</taxon>
        <taxon>rosids</taxon>
        <taxon>Vitales</taxon>
        <taxon>Vitaceae</taxon>
        <taxon>Viteae</taxon>
        <taxon>Vitis</taxon>
    </lineage>
</organism>
<evidence type="ECO:0000259" key="6">
    <source>
        <dbReference type="Pfam" id="PF00931"/>
    </source>
</evidence>
<feature type="domain" description="NB-ARC" evidence="6">
    <location>
        <begin position="166"/>
        <end position="338"/>
    </location>
</feature>
<dbReference type="EMBL" id="CP126666">
    <property type="protein sequence ID" value="WKA13260.1"/>
    <property type="molecule type" value="Genomic_DNA"/>
</dbReference>
<evidence type="ECO:0000259" key="8">
    <source>
        <dbReference type="Pfam" id="PF23559"/>
    </source>
</evidence>
<dbReference type="InterPro" id="IPR002182">
    <property type="entry name" value="NB-ARC"/>
</dbReference>
<evidence type="ECO:0000256" key="3">
    <source>
        <dbReference type="ARBA" id="ARBA00022741"/>
    </source>
</evidence>
<reference evidence="11 12" key="1">
    <citation type="journal article" date="2023" name="Hortic Res">
        <title>The complete reference genome for grapevine (Vitis vinifera L.) genetics and breeding.</title>
        <authorList>
            <person name="Shi X."/>
            <person name="Cao S."/>
            <person name="Wang X."/>
            <person name="Huang S."/>
            <person name="Wang Y."/>
            <person name="Liu Z."/>
            <person name="Liu W."/>
            <person name="Leng X."/>
            <person name="Peng Y."/>
            <person name="Wang N."/>
            <person name="Wang Y."/>
            <person name="Ma Z."/>
            <person name="Xu X."/>
            <person name="Zhang F."/>
            <person name="Xue H."/>
            <person name="Zhong H."/>
            <person name="Wang Y."/>
            <person name="Zhang K."/>
            <person name="Velt A."/>
            <person name="Avia K."/>
            <person name="Holtgrawe D."/>
            <person name="Grimplet J."/>
            <person name="Matus J.T."/>
            <person name="Ware D."/>
            <person name="Wu X."/>
            <person name="Wang H."/>
            <person name="Liu C."/>
            <person name="Fang Y."/>
            <person name="Rustenholz C."/>
            <person name="Cheng Z."/>
            <person name="Xiao H."/>
            <person name="Zhou Y."/>
        </authorList>
    </citation>
    <scope>NUCLEOTIDE SEQUENCE [LARGE SCALE GENOMIC DNA]</scope>
    <source>
        <strain evidence="12">cv. Pinot noir / PN40024</strain>
        <tissue evidence="11">Leaf</tissue>
    </source>
</reference>
<dbReference type="Proteomes" id="UP001227230">
    <property type="component" value="Chromosome 19"/>
</dbReference>
<evidence type="ECO:0000256" key="4">
    <source>
        <dbReference type="ARBA" id="ARBA00022821"/>
    </source>
</evidence>
<dbReference type="PANTHER" id="PTHR36766:SF40">
    <property type="entry name" value="DISEASE RESISTANCE PROTEIN RGA3"/>
    <property type="match status" value="1"/>
</dbReference>
<sequence>MAEQIPFSTIADVLTKLGSSAFQQIGSAFGVTKELTKLTKKLDTIKGVLVDAEKRQEESDAVKAWVRRLKDVVYDADDLLDDFEMLQLQRGGVARQVSDFFSSSNQVVLRFKMSDRLKDIKEEVEEIVKEIPMLKLIQGKVVQREVESSRRETHSFVLTSEMVGRDEDKEEIIKLLVSSGNEKNLSAVAIIGIGGLGKTALAQLVYNDMRVADFFQPKIWICVSDDFDVKLLVKKILESLSGGDVDLGSLNVLKDSLHEKIRQKRYLLVLDDVWNDDFQKWEELRTLLMVGDKGSRILVTTRNRNVASTMGIDHFPFSLKGLKENQSWNLFLKIAFEEGQERLYPSLVEIGKEIVNMCKGVPLILKTLGAILRIKTEESMWLSIKNNKNLLLLEGENNDSVLSVLKLSYDALPFHLKQCFGYCALFPKDYEIEKKVLVQLWMAQGYIQASGVGNRYFEELLSRSLLEEVTKDAYDNISYCKMHDLIHDLAQSVVGFEVLGLGNNVKEILERVYHISFSNSLNLTGKDLKIKHIRTMLKVNRYSKNDSVVHTLIPNFKSLRVLSLHGFSVKKVLKSLGKMSHLRYLDLSYNNFKVLPNAITWLYNLQTLKLINCGHVKKFPKDMRRLINLRHLENQGCGSLTHMTCGIGELSLLESLPVFVVGTGSKVGRLSELKRLNNLRGQLWIEKLENVMDAKVESREANLVEKQYIESLGLEWSYGQEEQSGEDAESVMVGLQPHRNPKELFIIGYGGKGFPRWMMNGELSTMLPNLTTIYLASCLGCQTLPCIVRLRHLRSLKLHHLGKVEYMEYSSEGPFFPSLQNLYLSFMPKLKELWRRDLATQPPPSFPCLSLLLINKCDDLASLELYPSPCISSIEITYCPKLTSLLLPPSPLLSQLEIRYCGDLASLELHSSHLLSSLYISHCLKPTSLKLSSLPCLESLCLNEVKEGVLRELMSATASSLKSVRIQDIDDLMSLPDELHQHVSTLQTLKIGDCSHLATLPHWIGNLTSLTHLRITNCPELTSLPQEMHSLTALHTLSIDYSCGLASLPSWIGGLTSLTDLEIGTCPELTSLPEELHCLRILKSLTIHDWSSLTTLPAWIGSLSSLEYLQIRKCPKLTSLPEEMRSLTTLYLLEISECPYLSKRCQREKGEDWPKIAHVRIKVDDGFDAESHFSWVHKQKRIVFHAICECLSYHDNAIMLFEPFNVPETNVVQLWMVDEYEKGYLNCITDLSPQFLLLVTTILSS</sequence>
<keyword evidence="5" id="KW-0067">ATP-binding</keyword>
<dbReference type="Pfam" id="PF25019">
    <property type="entry name" value="LRR_R13L1-DRL21"/>
    <property type="match status" value="1"/>
</dbReference>
<dbReference type="Gene3D" id="3.80.10.10">
    <property type="entry name" value="Ribonuclease Inhibitor"/>
    <property type="match status" value="2"/>
</dbReference>
<dbReference type="InterPro" id="IPR001611">
    <property type="entry name" value="Leu-rich_rpt"/>
</dbReference>
<dbReference type="Gene3D" id="3.40.50.300">
    <property type="entry name" value="P-loop containing nucleotide triphosphate hydrolases"/>
    <property type="match status" value="1"/>
</dbReference>
<evidence type="ECO:0000259" key="7">
    <source>
        <dbReference type="Pfam" id="PF18052"/>
    </source>
</evidence>
<dbReference type="InterPro" id="IPR041118">
    <property type="entry name" value="Rx_N"/>
</dbReference>